<keyword evidence="2" id="KW-1185">Reference proteome</keyword>
<evidence type="ECO:0000313" key="2">
    <source>
        <dbReference type="Proteomes" id="UP000054538"/>
    </source>
</evidence>
<dbReference type="HOGENOM" id="CLU_005726_0_2_1"/>
<dbReference type="InParanoid" id="A0A0D0E6M8"/>
<feature type="non-terminal residue" evidence="1">
    <location>
        <position position="1"/>
    </location>
</feature>
<sequence length="222" mass="24999">GWLHSPDGKETAQVLFKAGKSHDGYFTNQDILDHAKKAMDILEKYYPDDNHILVFNNATTHLKHANNALSAQKMPKNPSVTWGILKIVKDAQERAIVGGDGKVLIEKIPMADARNGELQPLYFLTGHNKAGWFKGMAQILLECGYLNAPKLLAKCKDSKCPSGDCSDCCCRRLMYSQPDFVNIESLLEVTCHACGFNVIFLRKFHCELNFIEQCWGFVKQLY</sequence>
<proteinExistence type="predicted"/>
<dbReference type="EMBL" id="KN824948">
    <property type="protein sequence ID" value="KIK97179.1"/>
    <property type="molecule type" value="Genomic_DNA"/>
</dbReference>
<dbReference type="OrthoDB" id="10039611at2759"/>
<organism evidence="1 2">
    <name type="scientific">Paxillus rubicundulus Ve08.2h10</name>
    <dbReference type="NCBI Taxonomy" id="930991"/>
    <lineage>
        <taxon>Eukaryota</taxon>
        <taxon>Fungi</taxon>
        <taxon>Dikarya</taxon>
        <taxon>Basidiomycota</taxon>
        <taxon>Agaricomycotina</taxon>
        <taxon>Agaricomycetes</taxon>
        <taxon>Agaricomycetidae</taxon>
        <taxon>Boletales</taxon>
        <taxon>Paxilineae</taxon>
        <taxon>Paxillaceae</taxon>
        <taxon>Paxillus</taxon>
    </lineage>
</organism>
<accession>A0A0D0E6M8</accession>
<reference evidence="1 2" key="1">
    <citation type="submission" date="2014-04" db="EMBL/GenBank/DDBJ databases">
        <authorList>
            <consortium name="DOE Joint Genome Institute"/>
            <person name="Kuo A."/>
            <person name="Kohler A."/>
            <person name="Jargeat P."/>
            <person name="Nagy L.G."/>
            <person name="Floudas D."/>
            <person name="Copeland A."/>
            <person name="Barry K.W."/>
            <person name="Cichocki N."/>
            <person name="Veneault-Fourrey C."/>
            <person name="LaButti K."/>
            <person name="Lindquist E.A."/>
            <person name="Lipzen A."/>
            <person name="Lundell T."/>
            <person name="Morin E."/>
            <person name="Murat C."/>
            <person name="Sun H."/>
            <person name="Tunlid A."/>
            <person name="Henrissat B."/>
            <person name="Grigoriev I.V."/>
            <person name="Hibbett D.S."/>
            <person name="Martin F."/>
            <person name="Nordberg H.P."/>
            <person name="Cantor M.N."/>
            <person name="Hua S.X."/>
        </authorList>
    </citation>
    <scope>NUCLEOTIDE SEQUENCE [LARGE SCALE GENOMIC DNA]</scope>
    <source>
        <strain evidence="1 2">Ve08.2h10</strain>
    </source>
</reference>
<dbReference type="STRING" id="930991.A0A0D0E6M8"/>
<reference evidence="2" key="2">
    <citation type="submission" date="2015-01" db="EMBL/GenBank/DDBJ databases">
        <title>Evolutionary Origins and Diversification of the Mycorrhizal Mutualists.</title>
        <authorList>
            <consortium name="DOE Joint Genome Institute"/>
            <consortium name="Mycorrhizal Genomics Consortium"/>
            <person name="Kohler A."/>
            <person name="Kuo A."/>
            <person name="Nagy L.G."/>
            <person name="Floudas D."/>
            <person name="Copeland A."/>
            <person name="Barry K.W."/>
            <person name="Cichocki N."/>
            <person name="Veneault-Fourrey C."/>
            <person name="LaButti K."/>
            <person name="Lindquist E.A."/>
            <person name="Lipzen A."/>
            <person name="Lundell T."/>
            <person name="Morin E."/>
            <person name="Murat C."/>
            <person name="Riley R."/>
            <person name="Ohm R."/>
            <person name="Sun H."/>
            <person name="Tunlid A."/>
            <person name="Henrissat B."/>
            <person name="Grigoriev I.V."/>
            <person name="Hibbett D.S."/>
            <person name="Martin F."/>
        </authorList>
    </citation>
    <scope>NUCLEOTIDE SEQUENCE [LARGE SCALE GENOMIC DNA]</scope>
    <source>
        <strain evidence="2">Ve08.2h10</strain>
    </source>
</reference>
<evidence type="ECO:0000313" key="1">
    <source>
        <dbReference type="EMBL" id="KIK97179.1"/>
    </source>
</evidence>
<dbReference type="Proteomes" id="UP000054538">
    <property type="component" value="Unassembled WGS sequence"/>
</dbReference>
<dbReference type="AlphaFoldDB" id="A0A0D0E6M8"/>
<gene>
    <name evidence="1" type="ORF">PAXRUDRAFT_136819</name>
</gene>
<dbReference type="PANTHER" id="PTHR35871:SF1">
    <property type="entry name" value="CXC1-LIKE CYSTEINE CLUSTER ASSOCIATED WITH KDZ TRANSPOSASES DOMAIN-CONTAINING PROTEIN"/>
    <property type="match status" value="1"/>
</dbReference>
<name>A0A0D0E6M8_9AGAM</name>
<protein>
    <submittedName>
        <fullName evidence="1">Uncharacterized protein</fullName>
    </submittedName>
</protein>
<dbReference type="PANTHER" id="PTHR35871">
    <property type="entry name" value="EXPRESSED PROTEIN"/>
    <property type="match status" value="1"/>
</dbReference>